<dbReference type="AlphaFoldDB" id="A0A146KC29"/>
<organism evidence="10">
    <name type="scientific">Trepomonas sp. PC1</name>
    <dbReference type="NCBI Taxonomy" id="1076344"/>
    <lineage>
        <taxon>Eukaryota</taxon>
        <taxon>Metamonada</taxon>
        <taxon>Diplomonadida</taxon>
        <taxon>Hexamitidae</taxon>
        <taxon>Hexamitinae</taxon>
        <taxon>Trepomonas</taxon>
    </lineage>
</organism>
<feature type="non-terminal residue" evidence="10">
    <location>
        <position position="1"/>
    </location>
</feature>
<dbReference type="FunFam" id="3.40.630.10:FF:000018">
    <property type="entry name" value="Aminoacyl-histidine dipeptidase PepD"/>
    <property type="match status" value="1"/>
</dbReference>
<dbReference type="Pfam" id="PF07687">
    <property type="entry name" value="M20_dimer"/>
    <property type="match status" value="1"/>
</dbReference>
<dbReference type="InterPro" id="IPR002933">
    <property type="entry name" value="Peptidase_M20"/>
</dbReference>
<evidence type="ECO:0000256" key="5">
    <source>
        <dbReference type="ARBA" id="ARBA00022801"/>
    </source>
</evidence>
<dbReference type="EMBL" id="GDID01002283">
    <property type="protein sequence ID" value="JAP94323.1"/>
    <property type="molecule type" value="Transcribed_RNA"/>
</dbReference>
<accession>A0A146KC29</accession>
<feature type="domain" description="Peptidase M20 dimerisation" evidence="9">
    <location>
        <begin position="208"/>
        <end position="291"/>
    </location>
</feature>
<dbReference type="PRINTS" id="PR00934">
    <property type="entry name" value="XHISDIPTASE"/>
</dbReference>
<keyword evidence="4" id="KW-0479">Metal-binding</keyword>
<keyword evidence="6" id="KW-0862">Zinc</keyword>
<dbReference type="NCBIfam" id="TIGR01893">
    <property type="entry name" value="aa-his-dipept"/>
    <property type="match status" value="1"/>
</dbReference>
<dbReference type="GO" id="GO:0006508">
    <property type="term" value="P:proteolysis"/>
    <property type="evidence" value="ECO:0007669"/>
    <property type="project" value="UniProtKB-KW"/>
</dbReference>
<evidence type="ECO:0000256" key="1">
    <source>
        <dbReference type="ARBA" id="ARBA00001941"/>
    </source>
</evidence>
<evidence type="ECO:0000256" key="7">
    <source>
        <dbReference type="ARBA" id="ARBA00023049"/>
    </source>
</evidence>
<gene>
    <name evidence="10" type="ORF">TPC1_13069</name>
</gene>
<comment type="cofactor">
    <cofactor evidence="2">
        <name>Zn(2+)</name>
        <dbReference type="ChEBI" id="CHEBI:29105"/>
    </cofactor>
</comment>
<keyword evidence="5" id="KW-0378">Hydrolase</keyword>
<dbReference type="GO" id="GO:0046872">
    <property type="term" value="F:metal ion binding"/>
    <property type="evidence" value="ECO:0007669"/>
    <property type="project" value="UniProtKB-KW"/>
</dbReference>
<comment type="cofactor">
    <cofactor evidence="1">
        <name>Co(2+)</name>
        <dbReference type="ChEBI" id="CHEBI:48828"/>
    </cofactor>
</comment>
<dbReference type="PANTHER" id="PTHR43501:SF1">
    <property type="entry name" value="CYTOSOL NON-SPECIFIC DIPEPTIDASE"/>
    <property type="match status" value="1"/>
</dbReference>
<evidence type="ECO:0000256" key="8">
    <source>
        <dbReference type="ARBA" id="ARBA00023285"/>
    </source>
</evidence>
<dbReference type="InterPro" id="IPR011650">
    <property type="entry name" value="Peptidase_M20_dimer"/>
</dbReference>
<protein>
    <submittedName>
        <fullName evidence="10">Aminoacyl-histidine dipeptidase</fullName>
    </submittedName>
</protein>
<keyword evidence="7" id="KW-0482">Metalloprotease</keyword>
<proteinExistence type="predicted"/>
<evidence type="ECO:0000256" key="3">
    <source>
        <dbReference type="ARBA" id="ARBA00022670"/>
    </source>
</evidence>
<evidence type="ECO:0000256" key="6">
    <source>
        <dbReference type="ARBA" id="ARBA00022833"/>
    </source>
</evidence>
<dbReference type="FunFam" id="3.40.630.10:FF:000015">
    <property type="entry name" value="Aminoacyl-histidine dipeptidase PepD"/>
    <property type="match status" value="1"/>
</dbReference>
<dbReference type="Gene3D" id="3.40.630.10">
    <property type="entry name" value="Zn peptidases"/>
    <property type="match status" value="2"/>
</dbReference>
<reference evidence="10" key="1">
    <citation type="submission" date="2015-07" db="EMBL/GenBank/DDBJ databases">
        <title>Adaptation to a free-living lifestyle via gene acquisitions in the diplomonad Trepomonas sp. PC1.</title>
        <authorList>
            <person name="Xu F."/>
            <person name="Jerlstrom-Hultqvist J."/>
            <person name="Kolisko M."/>
            <person name="Simpson A.G.B."/>
            <person name="Roger A.J."/>
            <person name="Svard S.G."/>
            <person name="Andersson J.O."/>
        </authorList>
    </citation>
    <scope>NUCLEOTIDE SEQUENCE</scope>
    <source>
        <strain evidence="10">PC1</strain>
    </source>
</reference>
<keyword evidence="8" id="KW-0170">Cobalt</keyword>
<evidence type="ECO:0000256" key="4">
    <source>
        <dbReference type="ARBA" id="ARBA00022723"/>
    </source>
</evidence>
<dbReference type="SUPFAM" id="SSF53187">
    <property type="entry name" value="Zn-dependent exopeptidases"/>
    <property type="match status" value="1"/>
</dbReference>
<dbReference type="Pfam" id="PF01546">
    <property type="entry name" value="Peptidase_M20"/>
    <property type="match status" value="1"/>
</dbReference>
<keyword evidence="3" id="KW-0645">Protease</keyword>
<sequence>LEQLEPKTLWSEFFDICKIPHGSGNLDQLKQFLRNKAEAKGFKCIDDGFAGNLLIIKEADKGYENAPTICLQGHLDMVCSKRSDSKHDFQKDPIIPRIAEVDGKKVVIATGTTLGADNGMGVSAALAFIFDKTIQSGRIEVLCTKDEESTMHGVQNIQPDLLKAKYLLNLDSEDIGVITIGSAGGFCGEVEFPKLTCQQEASLLKVKLFNCSGGHSGVDIHLYKANAIKQLNRILALSVKFGSKLSYINGGTADNAIPMDAEAAIFIAEENVEQFLVEFKILAENIKNEFKTTDKQMEIVVERENSLQMFISIEQTKKMVDFIQNIPSQVLRMSQDVEGLTESSINLGILRFTALEGGKAVILARSSINSFLPAINSQMQSLCDLAGYAYEGNKDAYGGWAPNVHSPLLKATKKHYASVLNMKEEEIKVEAIHAGLECGEIIAKYPHIEAVSIGPTIKNPHSDRELCEIDSVAPFYECVKKVILELSK</sequence>
<evidence type="ECO:0000313" key="10">
    <source>
        <dbReference type="EMBL" id="JAP94323.1"/>
    </source>
</evidence>
<name>A0A146KC29_9EUKA</name>
<dbReference type="PANTHER" id="PTHR43501">
    <property type="entry name" value="CYTOSOL NON-SPECIFIC DIPEPTIDASE"/>
    <property type="match status" value="1"/>
</dbReference>
<dbReference type="GO" id="GO:0005829">
    <property type="term" value="C:cytosol"/>
    <property type="evidence" value="ECO:0007669"/>
    <property type="project" value="TreeGrafter"/>
</dbReference>
<dbReference type="InterPro" id="IPR001160">
    <property type="entry name" value="Peptidase_M20C"/>
</dbReference>
<evidence type="ECO:0000259" key="9">
    <source>
        <dbReference type="Pfam" id="PF07687"/>
    </source>
</evidence>
<dbReference type="GO" id="GO:0070573">
    <property type="term" value="F:metallodipeptidase activity"/>
    <property type="evidence" value="ECO:0007669"/>
    <property type="project" value="TreeGrafter"/>
</dbReference>
<dbReference type="PIRSF" id="PIRSF016599">
    <property type="entry name" value="Xaa-His_dipept"/>
    <property type="match status" value="1"/>
</dbReference>
<evidence type="ECO:0000256" key="2">
    <source>
        <dbReference type="ARBA" id="ARBA00001947"/>
    </source>
</evidence>